<reference evidence="3" key="1">
    <citation type="submission" date="2018-03" db="EMBL/GenBank/DDBJ databases">
        <authorList>
            <person name="Nunes O.C."/>
            <person name="Lopes A.R."/>
            <person name="Froufe H."/>
            <person name="Munoz-Merida A."/>
            <person name="Barroso C."/>
            <person name="Egas C."/>
        </authorList>
    </citation>
    <scope>NUCLEOTIDE SEQUENCE</scope>
    <source>
        <strain evidence="3">ON4</strain>
    </source>
</reference>
<proteinExistence type="predicted"/>
<dbReference type="PROSITE" id="PS51257">
    <property type="entry name" value="PROKAR_LIPOPROTEIN"/>
    <property type="match status" value="1"/>
</dbReference>
<protein>
    <submittedName>
        <fullName evidence="3">VWA domain-containing protein</fullName>
    </submittedName>
</protein>
<evidence type="ECO:0000256" key="1">
    <source>
        <dbReference type="SAM" id="SignalP"/>
    </source>
</evidence>
<dbReference type="Proteomes" id="UP001170379">
    <property type="component" value="Unassembled WGS sequence"/>
</dbReference>
<dbReference type="SUPFAM" id="SSF53300">
    <property type="entry name" value="vWA-like"/>
    <property type="match status" value="1"/>
</dbReference>
<dbReference type="Pfam" id="PF13531">
    <property type="entry name" value="SBP_bac_11"/>
    <property type="match status" value="1"/>
</dbReference>
<dbReference type="Gene3D" id="3.40.50.410">
    <property type="entry name" value="von Willebrand factor, type A domain"/>
    <property type="match status" value="1"/>
</dbReference>
<dbReference type="RefSeq" id="WP_051266300.1">
    <property type="nucleotide sequence ID" value="NZ_CP028426.1"/>
</dbReference>
<evidence type="ECO:0000313" key="3">
    <source>
        <dbReference type="EMBL" id="MDJ1370614.1"/>
    </source>
</evidence>
<evidence type="ECO:0000259" key="2">
    <source>
        <dbReference type="PROSITE" id="PS50234"/>
    </source>
</evidence>
<dbReference type="InterPro" id="IPR036465">
    <property type="entry name" value="vWFA_dom_sf"/>
</dbReference>
<dbReference type="SMART" id="SM00327">
    <property type="entry name" value="VWA"/>
    <property type="match status" value="1"/>
</dbReference>
<keyword evidence="1" id="KW-0732">Signal</keyword>
<feature type="chain" id="PRO_5045133433" evidence="1">
    <location>
        <begin position="32"/>
        <end position="535"/>
    </location>
</feature>
<name>A0ABT7C610_9MICO</name>
<organism evidence="3 4">
    <name type="scientific">Gulosibacter molinativorax</name>
    <dbReference type="NCBI Taxonomy" id="256821"/>
    <lineage>
        <taxon>Bacteria</taxon>
        <taxon>Bacillati</taxon>
        <taxon>Actinomycetota</taxon>
        <taxon>Actinomycetes</taxon>
        <taxon>Micrococcales</taxon>
        <taxon>Microbacteriaceae</taxon>
        <taxon>Gulosibacter</taxon>
    </lineage>
</organism>
<dbReference type="InterPro" id="IPR002035">
    <property type="entry name" value="VWF_A"/>
</dbReference>
<gene>
    <name evidence="3" type="ORF">C7K25_04405</name>
</gene>
<dbReference type="PROSITE" id="PS50234">
    <property type="entry name" value="VWFA"/>
    <property type="match status" value="1"/>
</dbReference>
<keyword evidence="4" id="KW-1185">Reference proteome</keyword>
<feature type="signal peptide" evidence="1">
    <location>
        <begin position="1"/>
        <end position="31"/>
    </location>
</feature>
<dbReference type="CDD" id="cd00198">
    <property type="entry name" value="vWFA"/>
    <property type="match status" value="1"/>
</dbReference>
<accession>A0ABT7C610</accession>
<sequence length="535" mass="57232">MIKAIHRWFKRTGARLSAVLALALTLPLALAGCGAFGSGEPLRILAGSEVRDLEPILEEMTRETGVQIELEYIGTLDGTEALLEAGSNGEWDATWFPSNRYLSLFPEGQDLIATSESIMRSPVVLGLKADVASSLGWSADAPPTWQEIIDAVNAGTLTYGMTSPISSNSGFTTLVQLATALSGTGTVLEPGDVAATTAPLQDFAKGQQLASGSSGWLLDKFIEDPTVVDGIFNYESVLQNVEVDGEPLTVLIPSDGVITSDYPLALLSGADEMKTEQFNLMTDYLLSTDVQQKIADDTHRRTSVTPPATDASVFELPFPNQLGTVQSLLQTWIADVKKPSHMVFAIDTSGSMSGDRMTQLDDALQVLSGIDNQGTGAFLKLQPREQITFLEFASSVKSDESFALPADQSGYEEAMASIGEHISTFEPGGGTSVYTTLAQAYESAVAGAGEDAISSIVLFTDGQSNEGMSYEEFESWYEGFVAENPEAKSIPVYTVQFGDANRSEMESIATLTGGRLFDATEDSLAAAFREIRGYL</sequence>
<comment type="caution">
    <text evidence="3">The sequence shown here is derived from an EMBL/GenBank/DDBJ whole genome shotgun (WGS) entry which is preliminary data.</text>
</comment>
<dbReference type="EMBL" id="PXVD01000005">
    <property type="protein sequence ID" value="MDJ1370614.1"/>
    <property type="molecule type" value="Genomic_DNA"/>
</dbReference>
<dbReference type="SUPFAM" id="SSF53850">
    <property type="entry name" value="Periplasmic binding protein-like II"/>
    <property type="match status" value="1"/>
</dbReference>
<evidence type="ECO:0000313" key="4">
    <source>
        <dbReference type="Proteomes" id="UP001170379"/>
    </source>
</evidence>
<dbReference type="Gene3D" id="3.40.190.10">
    <property type="entry name" value="Periplasmic binding protein-like II"/>
    <property type="match status" value="2"/>
</dbReference>
<feature type="domain" description="VWFA" evidence="2">
    <location>
        <begin position="341"/>
        <end position="535"/>
    </location>
</feature>
<reference evidence="3" key="2">
    <citation type="journal article" date="2022" name="Sci. Rep.">
        <title>In silico prediction of the enzymes involved in the degradation of the herbicide molinate by Gulosibacter molinativorax ON4T.</title>
        <authorList>
            <person name="Lopes A.R."/>
            <person name="Bunin E."/>
            <person name="Viana A.T."/>
            <person name="Froufe H."/>
            <person name="Munoz-Merida A."/>
            <person name="Pinho D."/>
            <person name="Figueiredo J."/>
            <person name="Barroso C."/>
            <person name="Vaz-Moreira I."/>
            <person name="Bellanger X."/>
            <person name="Egas C."/>
            <person name="Nunes O.C."/>
        </authorList>
    </citation>
    <scope>NUCLEOTIDE SEQUENCE</scope>
    <source>
        <strain evidence="3">ON4</strain>
    </source>
</reference>
<dbReference type="Pfam" id="PF00092">
    <property type="entry name" value="VWA"/>
    <property type="match status" value="1"/>
</dbReference>